<name>A0A1I6FDQ2_9PSEU</name>
<sequence length="315" mass="34366">MSAPHVHRITKYDPADRDDQGAYRGSENVWSDHGPVEAAYLAAVTAFADDTGVTRLTIRDPAVSGFVHFGVEPPIDSHGLHGLFPPDLTGYHDGARITLDVGRELVRAMLRDNGAWCRLESEDRFFVHVGYDQYMYIGSAQPCGRAVAMTIASGLFVEPLDGSPYDPDGDGPYESRPADAAFWAEVAALVGRHGRVLLEEQVVGNHSRWHRLTADVTVPDLGPRALLSVWPDLSTDVPAVLRAMSPDFTGWVVAEHADGRIRSLHYDGDDRAGLSEALAGVRAAILLPHTTDDHNPLLVAVQPDDDGIVRARWQI</sequence>
<feature type="compositionally biased region" description="Basic and acidic residues" evidence="1">
    <location>
        <begin position="10"/>
        <end position="21"/>
    </location>
</feature>
<gene>
    <name evidence="2" type="ORF">SAMN04488564_111327</name>
</gene>
<keyword evidence="3" id="KW-1185">Reference proteome</keyword>
<keyword evidence="2" id="KW-0689">Ribosomal protein</keyword>
<dbReference type="Proteomes" id="UP000198583">
    <property type="component" value="Unassembled WGS sequence"/>
</dbReference>
<feature type="region of interest" description="Disordered" evidence="1">
    <location>
        <begin position="1"/>
        <end position="28"/>
    </location>
</feature>
<dbReference type="GO" id="GO:0005840">
    <property type="term" value="C:ribosome"/>
    <property type="evidence" value="ECO:0007669"/>
    <property type="project" value="UniProtKB-KW"/>
</dbReference>
<organism evidence="2 3">
    <name type="scientific">Lentzea waywayandensis</name>
    <dbReference type="NCBI Taxonomy" id="84724"/>
    <lineage>
        <taxon>Bacteria</taxon>
        <taxon>Bacillati</taxon>
        <taxon>Actinomycetota</taxon>
        <taxon>Actinomycetes</taxon>
        <taxon>Pseudonocardiales</taxon>
        <taxon>Pseudonocardiaceae</taxon>
        <taxon>Lentzea</taxon>
    </lineage>
</organism>
<evidence type="ECO:0000256" key="1">
    <source>
        <dbReference type="SAM" id="MobiDB-lite"/>
    </source>
</evidence>
<accession>A0A1I6FDQ2</accession>
<evidence type="ECO:0000313" key="2">
    <source>
        <dbReference type="EMBL" id="SFR27887.1"/>
    </source>
</evidence>
<keyword evidence="2" id="KW-0687">Ribonucleoprotein</keyword>
<dbReference type="AlphaFoldDB" id="A0A1I6FDQ2"/>
<reference evidence="3" key="1">
    <citation type="submission" date="2016-10" db="EMBL/GenBank/DDBJ databases">
        <authorList>
            <person name="Varghese N."/>
            <person name="Submissions S."/>
        </authorList>
    </citation>
    <scope>NUCLEOTIDE SEQUENCE [LARGE SCALE GENOMIC DNA]</scope>
    <source>
        <strain evidence="3">DSM 44232</strain>
    </source>
</reference>
<dbReference type="STRING" id="84724.SAMN04488564_111327"/>
<proteinExistence type="predicted"/>
<dbReference type="OrthoDB" id="286090at2"/>
<protein>
    <submittedName>
        <fullName evidence="2">Small subunit ribosomal protein S1</fullName>
    </submittedName>
</protein>
<dbReference type="EMBL" id="FOYL01000011">
    <property type="protein sequence ID" value="SFR27887.1"/>
    <property type="molecule type" value="Genomic_DNA"/>
</dbReference>
<dbReference type="RefSeq" id="WP_093603343.1">
    <property type="nucleotide sequence ID" value="NZ_FOYL01000011.1"/>
</dbReference>
<evidence type="ECO:0000313" key="3">
    <source>
        <dbReference type="Proteomes" id="UP000198583"/>
    </source>
</evidence>